<feature type="region of interest" description="Disordered" evidence="1">
    <location>
        <begin position="13"/>
        <end position="54"/>
    </location>
</feature>
<protein>
    <submittedName>
        <fullName evidence="2">Uncharacterized protein</fullName>
    </submittedName>
</protein>
<evidence type="ECO:0000256" key="1">
    <source>
        <dbReference type="SAM" id="MobiDB-lite"/>
    </source>
</evidence>
<gene>
    <name evidence="2" type="ORF">ACAOBT_LOCUS34987</name>
</gene>
<reference evidence="2" key="1">
    <citation type="submission" date="2022-03" db="EMBL/GenBank/DDBJ databases">
        <authorList>
            <person name="Sayadi A."/>
        </authorList>
    </citation>
    <scope>NUCLEOTIDE SEQUENCE</scope>
</reference>
<sequence length="73" mass="7964">MVLLYNIVAPLSSANSENNNNNSNNKDKGQNRSTKTINKQIHAGKTVSSKQGSKGLTSENIQFLQLLCFKVIA</sequence>
<keyword evidence="3" id="KW-1185">Reference proteome</keyword>
<name>A0A9P0MG84_ACAOB</name>
<feature type="compositionally biased region" description="Low complexity" evidence="1">
    <location>
        <begin position="13"/>
        <end position="24"/>
    </location>
</feature>
<comment type="caution">
    <text evidence="2">The sequence shown here is derived from an EMBL/GenBank/DDBJ whole genome shotgun (WGS) entry which is preliminary data.</text>
</comment>
<dbReference type="Proteomes" id="UP001152888">
    <property type="component" value="Unassembled WGS sequence"/>
</dbReference>
<organism evidence="2 3">
    <name type="scientific">Acanthoscelides obtectus</name>
    <name type="common">Bean weevil</name>
    <name type="synonym">Bruchus obtectus</name>
    <dbReference type="NCBI Taxonomy" id="200917"/>
    <lineage>
        <taxon>Eukaryota</taxon>
        <taxon>Metazoa</taxon>
        <taxon>Ecdysozoa</taxon>
        <taxon>Arthropoda</taxon>
        <taxon>Hexapoda</taxon>
        <taxon>Insecta</taxon>
        <taxon>Pterygota</taxon>
        <taxon>Neoptera</taxon>
        <taxon>Endopterygota</taxon>
        <taxon>Coleoptera</taxon>
        <taxon>Polyphaga</taxon>
        <taxon>Cucujiformia</taxon>
        <taxon>Chrysomeloidea</taxon>
        <taxon>Chrysomelidae</taxon>
        <taxon>Bruchinae</taxon>
        <taxon>Bruchini</taxon>
        <taxon>Acanthoscelides</taxon>
    </lineage>
</organism>
<evidence type="ECO:0000313" key="3">
    <source>
        <dbReference type="Proteomes" id="UP001152888"/>
    </source>
</evidence>
<dbReference type="AlphaFoldDB" id="A0A9P0MG84"/>
<accession>A0A9P0MG84</accession>
<evidence type="ECO:0000313" key="2">
    <source>
        <dbReference type="EMBL" id="CAH2015844.1"/>
    </source>
</evidence>
<proteinExistence type="predicted"/>
<dbReference type="EMBL" id="CAKOFQ010008759">
    <property type="protein sequence ID" value="CAH2015844.1"/>
    <property type="molecule type" value="Genomic_DNA"/>
</dbReference>